<comment type="similarity">
    <text evidence="1">Belongs to the type-I restriction system S methylase family.</text>
</comment>
<dbReference type="GO" id="GO:0003677">
    <property type="term" value="F:DNA binding"/>
    <property type="evidence" value="ECO:0007669"/>
    <property type="project" value="UniProtKB-KW"/>
</dbReference>
<evidence type="ECO:0000256" key="2">
    <source>
        <dbReference type="ARBA" id="ARBA00022747"/>
    </source>
</evidence>
<sequence length="409" mass="45483">MNEVRLKNLVTHIVEKNDGTLREFVALENLHSGSGSLNSGELEFKAAEDSLQHKKGDVLFSKLRPYLAKSHLAKVARTGTSELMVLRAGRDLDSRYLFYTSLSRPWIDWAVATSYGSKMPRTSWEGMADYRLHVPPLEEQRRIADFLDAETSRIDELVALTRVQLTVLAERRIVQVRQMTTRGAARVASPTGVPWMPRMASGWTLRKIGRTFKTGSGTTPRLDDERYCGDDVPWINTSDLRDGLVDVVKNSLSNEALRDHSALRVYEPGVLVVAMYGATVGRVGITGTSCCVNQACCVLYSPASLTTEYAYFWLLGFRGDILKMATGGGQPNISQDTVRSLRIPAPDVSTQREIVRFLEREEGLYRSKTELLNKRLELLAERKQALITAAVTGQIDVTSAGRATADLRA</sequence>
<dbReference type="Pfam" id="PF01420">
    <property type="entry name" value="Methylase_S"/>
    <property type="match status" value="2"/>
</dbReference>
<protein>
    <submittedName>
        <fullName evidence="5">Restriction endonuclease subunit S</fullName>
    </submittedName>
</protein>
<dbReference type="GO" id="GO:0004519">
    <property type="term" value="F:endonuclease activity"/>
    <property type="evidence" value="ECO:0007669"/>
    <property type="project" value="UniProtKB-KW"/>
</dbReference>
<evidence type="ECO:0000256" key="1">
    <source>
        <dbReference type="ARBA" id="ARBA00010923"/>
    </source>
</evidence>
<dbReference type="GO" id="GO:0009307">
    <property type="term" value="P:DNA restriction-modification system"/>
    <property type="evidence" value="ECO:0007669"/>
    <property type="project" value="UniProtKB-KW"/>
</dbReference>
<gene>
    <name evidence="5" type="ORF">GIY23_04660</name>
</gene>
<feature type="domain" description="Type I restriction modification DNA specificity" evidence="4">
    <location>
        <begin position="40"/>
        <end position="152"/>
    </location>
</feature>
<evidence type="ECO:0000313" key="6">
    <source>
        <dbReference type="Proteomes" id="UP000371041"/>
    </source>
</evidence>
<keyword evidence="5" id="KW-0540">Nuclease</keyword>
<dbReference type="Gene3D" id="3.90.220.20">
    <property type="entry name" value="DNA methylase specificity domains"/>
    <property type="match status" value="2"/>
</dbReference>
<dbReference type="InterPro" id="IPR000055">
    <property type="entry name" value="Restrct_endonuc_typeI_TRD"/>
</dbReference>
<dbReference type="RefSeq" id="WP_154075525.1">
    <property type="nucleotide sequence ID" value="NZ_CP045929.1"/>
</dbReference>
<keyword evidence="6" id="KW-1185">Reference proteome</keyword>
<evidence type="ECO:0000313" key="5">
    <source>
        <dbReference type="EMBL" id="QGK68922.1"/>
    </source>
</evidence>
<accession>A0A5Q3Q392</accession>
<dbReference type="KEGG" id="sace:GIY23_04660"/>
<keyword evidence="5" id="KW-0378">Hydrolase</keyword>
<dbReference type="REBASE" id="376882">
    <property type="entry name" value="S.SspE2AORF4655P"/>
</dbReference>
<dbReference type="AlphaFoldDB" id="A0A5Q3Q392"/>
<name>A0A5Q3Q392_9PSEU</name>
<reference evidence="6" key="1">
    <citation type="submission" date="2019-11" db="EMBL/GenBank/DDBJ databases">
        <title>The complete genome sequence of Saccharopolyspora sp. E2A.</title>
        <authorList>
            <person name="Zhang G."/>
        </authorList>
    </citation>
    <scope>NUCLEOTIDE SEQUENCE [LARGE SCALE GENOMIC DNA]</scope>
    <source>
        <strain evidence="6">E2A</strain>
    </source>
</reference>
<dbReference type="InterPro" id="IPR044946">
    <property type="entry name" value="Restrct_endonuc_typeI_TRD_sf"/>
</dbReference>
<keyword evidence="2" id="KW-0680">Restriction system</keyword>
<keyword evidence="3" id="KW-0238">DNA-binding</keyword>
<dbReference type="SUPFAM" id="SSF116734">
    <property type="entry name" value="DNA methylase specificity domain"/>
    <property type="match status" value="2"/>
</dbReference>
<dbReference type="PANTHER" id="PTHR30408:SF12">
    <property type="entry name" value="TYPE I RESTRICTION ENZYME MJAVIII SPECIFICITY SUBUNIT"/>
    <property type="match status" value="1"/>
</dbReference>
<dbReference type="CDD" id="cd17280">
    <property type="entry name" value="RMtype1_S_MspEN3ORF6650P_TRD2-CR2_like"/>
    <property type="match status" value="1"/>
</dbReference>
<evidence type="ECO:0000256" key="3">
    <source>
        <dbReference type="ARBA" id="ARBA00023125"/>
    </source>
</evidence>
<feature type="domain" description="Type I restriction modification DNA specificity" evidence="4">
    <location>
        <begin position="201"/>
        <end position="375"/>
    </location>
</feature>
<dbReference type="Proteomes" id="UP000371041">
    <property type="component" value="Chromosome"/>
</dbReference>
<organism evidence="5 6">
    <name type="scientific">Allosaccharopolyspora coralli</name>
    <dbReference type="NCBI Taxonomy" id="2665642"/>
    <lineage>
        <taxon>Bacteria</taxon>
        <taxon>Bacillati</taxon>
        <taxon>Actinomycetota</taxon>
        <taxon>Actinomycetes</taxon>
        <taxon>Pseudonocardiales</taxon>
        <taxon>Pseudonocardiaceae</taxon>
        <taxon>Allosaccharopolyspora</taxon>
    </lineage>
</organism>
<dbReference type="InterPro" id="IPR052021">
    <property type="entry name" value="Type-I_RS_S_subunit"/>
</dbReference>
<proteinExistence type="inferred from homology"/>
<dbReference type="PANTHER" id="PTHR30408">
    <property type="entry name" value="TYPE-1 RESTRICTION ENZYME ECOKI SPECIFICITY PROTEIN"/>
    <property type="match status" value="1"/>
</dbReference>
<keyword evidence="5" id="KW-0255">Endonuclease</keyword>
<dbReference type="EMBL" id="CP045929">
    <property type="protein sequence ID" value="QGK68922.1"/>
    <property type="molecule type" value="Genomic_DNA"/>
</dbReference>
<evidence type="ECO:0000259" key="4">
    <source>
        <dbReference type="Pfam" id="PF01420"/>
    </source>
</evidence>